<feature type="domain" description="Treble clef zinc finger" evidence="2">
    <location>
        <begin position="28"/>
        <end position="80"/>
    </location>
</feature>
<organism evidence="3 4">
    <name type="scientific">Acanthamoeba polyphaga moumouvirus</name>
    <dbReference type="NCBI Taxonomy" id="1269028"/>
    <lineage>
        <taxon>Viruses</taxon>
        <taxon>Varidnaviria</taxon>
        <taxon>Bamfordvirae</taxon>
        <taxon>Nucleocytoviricota</taxon>
        <taxon>Megaviricetes</taxon>
        <taxon>Imitervirales</taxon>
        <taxon>Mimiviridae</taxon>
        <taxon>Megamimivirinae</taxon>
        <taxon>Moumouvirus</taxon>
    </lineage>
</organism>
<dbReference type="GO" id="GO:0004519">
    <property type="term" value="F:endonuclease activity"/>
    <property type="evidence" value="ECO:0007669"/>
    <property type="project" value="UniProtKB-KW"/>
</dbReference>
<evidence type="ECO:0000313" key="4">
    <source>
        <dbReference type="Proteomes" id="UP000201640"/>
    </source>
</evidence>
<proteinExistence type="predicted"/>
<sequence length="434" mass="51658">MKCGGNKLCDNPKCKTCFERSFASSDKAKYWSKENNTSPRQVFKGSSKKYIFDCDICDHSFTVRLYHINNNRWCPFCSNKNLCGNLNCKICLDKSFLNSDKAEFWSENNDISPFEIFLSTQKKYIFDCNKCSHSFTSSPGMITQNKWCPYCTNQKLCDNKKCKTCLEKSFANHPKVKYWSDLNKINPRNVFKQACKKYIFNCDCGHNFSIRLDTLSQNKWCPYCTNRILCDEKKCDMCFNKSFASSKYSKYLTKNNTNPRRFFKSTKRKICEFKCKKGHIFKARIDSITRGRWCPRCVNKTEEKLHKWLEDNCYNPKSQAKFEWCKSKTYLPFDFCLEDFKILIELDGPQHFRQISNWESPDIVRKRDIHKMKSAINNGYTVIRLLQEDVWNDNIDWQSYLSRKIYCRKNPKIFFYANNDEYKNHVEKLKYLLS</sequence>
<dbReference type="EMBL" id="JX962719">
    <property type="protein sequence ID" value="AGC02198.1"/>
    <property type="molecule type" value="Genomic_DNA"/>
</dbReference>
<protein>
    <submittedName>
        <fullName evidence="3">Restriction endonuclease</fullName>
    </submittedName>
</protein>
<dbReference type="KEGG" id="vg:14445758"/>
<keyword evidence="3" id="KW-0540">Nuclease</keyword>
<gene>
    <name evidence="3" type="ORF">Moumou_00676</name>
</gene>
<dbReference type="Pfam" id="PF14311">
    <property type="entry name" value="DUF4379"/>
    <property type="match status" value="2"/>
</dbReference>
<dbReference type="RefSeq" id="YP_007354634.1">
    <property type="nucleotide sequence ID" value="NC_020104.1"/>
</dbReference>
<dbReference type="InterPro" id="IPR025487">
    <property type="entry name" value="DUF4379"/>
</dbReference>
<dbReference type="InterPro" id="IPR007569">
    <property type="entry name" value="DUF559"/>
</dbReference>
<feature type="domain" description="DUF559" evidence="1">
    <location>
        <begin position="320"/>
        <end position="393"/>
    </location>
</feature>
<dbReference type="Gene3D" id="3.40.960.10">
    <property type="entry name" value="VSR Endonuclease"/>
    <property type="match status" value="1"/>
</dbReference>
<evidence type="ECO:0000313" key="3">
    <source>
        <dbReference type="EMBL" id="AGC02198.1"/>
    </source>
</evidence>
<name>L7RDP2_9VIRU</name>
<evidence type="ECO:0000259" key="1">
    <source>
        <dbReference type="Pfam" id="PF04480"/>
    </source>
</evidence>
<reference evidence="3 4" key="1">
    <citation type="journal article" date="2012" name="Genome Biol. Evol.">
        <title>Related Giant Viruses in Distant Locations and Different Habitats: Acanthamoeba polyphaga moumouvirus Represents a Third Lineage of the Mimiviridae That Is Close to the Megavirus Lineage.</title>
        <authorList>
            <person name="Yoosuf N."/>
            <person name="Yutin N."/>
            <person name="Colson P."/>
            <person name="Shabalina S.A."/>
            <person name="Pagnier I."/>
            <person name="Robert C."/>
            <person name="Azza S."/>
            <person name="Klose T."/>
            <person name="Wong J."/>
            <person name="Rossmann M.G."/>
            <person name="La Scola B."/>
            <person name="Raoult D."/>
            <person name="Koonin E.V."/>
        </authorList>
    </citation>
    <scope>NUCLEOTIDE SEQUENCE [LARGE SCALE GENOMIC DNA]</scope>
    <source>
        <strain evidence="3 4">M10A</strain>
    </source>
</reference>
<dbReference type="GeneID" id="14445758"/>
<keyword evidence="4" id="KW-1185">Reference proteome</keyword>
<dbReference type="OrthoDB" id="9701at10239"/>
<feature type="domain" description="Treble clef zinc finger" evidence="2">
    <location>
        <begin position="105"/>
        <end position="153"/>
    </location>
</feature>
<evidence type="ECO:0000259" key="2">
    <source>
        <dbReference type="Pfam" id="PF14311"/>
    </source>
</evidence>
<keyword evidence="3" id="KW-0378">Hydrolase</keyword>
<keyword evidence="3" id="KW-0255">Endonuclease</keyword>
<dbReference type="Proteomes" id="UP000201640">
    <property type="component" value="Segment"/>
</dbReference>
<dbReference type="Pfam" id="PF04480">
    <property type="entry name" value="DUF559"/>
    <property type="match status" value="1"/>
</dbReference>
<accession>L7RDP2</accession>